<dbReference type="EMBL" id="MU004305">
    <property type="protein sequence ID" value="KAF2659670.1"/>
    <property type="molecule type" value="Genomic_DNA"/>
</dbReference>
<gene>
    <name evidence="1" type="ORF">K491DRAFT_689020</name>
</gene>
<proteinExistence type="predicted"/>
<accession>A0A6A6TIF0</accession>
<dbReference type="Proteomes" id="UP000799324">
    <property type="component" value="Unassembled WGS sequence"/>
</dbReference>
<name>A0A6A6TIF0_9PLEO</name>
<protein>
    <submittedName>
        <fullName evidence="1">Uncharacterized protein</fullName>
    </submittedName>
</protein>
<reference evidence="1" key="1">
    <citation type="journal article" date="2020" name="Stud. Mycol.">
        <title>101 Dothideomycetes genomes: a test case for predicting lifestyles and emergence of pathogens.</title>
        <authorList>
            <person name="Haridas S."/>
            <person name="Albert R."/>
            <person name="Binder M."/>
            <person name="Bloem J."/>
            <person name="Labutti K."/>
            <person name="Salamov A."/>
            <person name="Andreopoulos B."/>
            <person name="Baker S."/>
            <person name="Barry K."/>
            <person name="Bills G."/>
            <person name="Bluhm B."/>
            <person name="Cannon C."/>
            <person name="Castanera R."/>
            <person name="Culley D."/>
            <person name="Daum C."/>
            <person name="Ezra D."/>
            <person name="Gonzalez J."/>
            <person name="Henrissat B."/>
            <person name="Kuo A."/>
            <person name="Liang C."/>
            <person name="Lipzen A."/>
            <person name="Lutzoni F."/>
            <person name="Magnuson J."/>
            <person name="Mondo S."/>
            <person name="Nolan M."/>
            <person name="Ohm R."/>
            <person name="Pangilinan J."/>
            <person name="Park H.-J."/>
            <person name="Ramirez L."/>
            <person name="Alfaro M."/>
            <person name="Sun H."/>
            <person name="Tritt A."/>
            <person name="Yoshinaga Y."/>
            <person name="Zwiers L.-H."/>
            <person name="Turgeon B."/>
            <person name="Goodwin S."/>
            <person name="Spatafora J."/>
            <person name="Crous P."/>
            <person name="Grigoriev I."/>
        </authorList>
    </citation>
    <scope>NUCLEOTIDE SEQUENCE</scope>
    <source>
        <strain evidence="1">CBS 122681</strain>
    </source>
</reference>
<organism evidence="1 2">
    <name type="scientific">Lophiostoma macrostomum CBS 122681</name>
    <dbReference type="NCBI Taxonomy" id="1314788"/>
    <lineage>
        <taxon>Eukaryota</taxon>
        <taxon>Fungi</taxon>
        <taxon>Dikarya</taxon>
        <taxon>Ascomycota</taxon>
        <taxon>Pezizomycotina</taxon>
        <taxon>Dothideomycetes</taxon>
        <taxon>Pleosporomycetidae</taxon>
        <taxon>Pleosporales</taxon>
        <taxon>Lophiostomataceae</taxon>
        <taxon>Lophiostoma</taxon>
    </lineage>
</organism>
<sequence>MVRRGDTRQYWFQVVKGTPLACDLSRTQDLRDTWNMQWDKSYFKTQLEEITLHKFDRIQEIDHVFCFGTAFTCIGAHDTPDPSKRESYMSALMVETIYATVLRQRMLPRVLFPKLTFIGSDFCDVCITYLGDSLAKKLQLDLSSFSADCLRKRLNYKGQEGDFIRQFGSNSLIVVQDCDIPVLQIIGDLSKQTGAPAAILCSNAFKKSPGEHVFDDHECWHANFSLMDLREKLVQRLIPEERDTKPSGSAGSDRIFSKDMALLLPNTVHELEDMPGIYANMVAGLEGFDLRELLNEEELSQLKELMIFTSEDLSGLFQQMASGIKACSQGQIMARAEVAKVAGTLEKIIPIIAIASRRLTHKKLNEGK</sequence>
<keyword evidence="2" id="KW-1185">Reference proteome</keyword>
<evidence type="ECO:0000313" key="1">
    <source>
        <dbReference type="EMBL" id="KAF2659670.1"/>
    </source>
</evidence>
<dbReference type="AlphaFoldDB" id="A0A6A6TIF0"/>
<evidence type="ECO:0000313" key="2">
    <source>
        <dbReference type="Proteomes" id="UP000799324"/>
    </source>
</evidence>